<dbReference type="Gene3D" id="3.40.50.1820">
    <property type="entry name" value="alpha/beta hydrolase"/>
    <property type="match status" value="1"/>
</dbReference>
<protein>
    <submittedName>
        <fullName evidence="4">Esterase/lipase</fullName>
    </submittedName>
</protein>
<dbReference type="PANTHER" id="PTHR22946">
    <property type="entry name" value="DIENELACTONE HYDROLASE DOMAIN-CONTAINING PROTEIN-RELATED"/>
    <property type="match status" value="1"/>
</dbReference>
<dbReference type="Pfam" id="PF02129">
    <property type="entry name" value="Peptidase_S15"/>
    <property type="match status" value="1"/>
</dbReference>
<gene>
    <name evidence="4" type="ORF">KCU98_g335</name>
</gene>
<keyword evidence="2" id="KW-1133">Transmembrane helix</keyword>
<evidence type="ECO:0000313" key="4">
    <source>
        <dbReference type="EMBL" id="KAG9991402.1"/>
    </source>
</evidence>
<evidence type="ECO:0000256" key="2">
    <source>
        <dbReference type="SAM" id="Phobius"/>
    </source>
</evidence>
<reference evidence="4" key="1">
    <citation type="journal article" date="2021" name="J Fungi (Basel)">
        <title>Virulence traits and population genomics of the black yeast Aureobasidium melanogenum.</title>
        <authorList>
            <person name="Cernosa A."/>
            <person name="Sun X."/>
            <person name="Gostincar C."/>
            <person name="Fang C."/>
            <person name="Gunde-Cimerman N."/>
            <person name="Song Z."/>
        </authorList>
    </citation>
    <scope>NUCLEOTIDE SEQUENCE</scope>
    <source>
        <strain evidence="4">EXF-9298</strain>
    </source>
</reference>
<name>A0A9P8G473_AURME</name>
<dbReference type="PANTHER" id="PTHR22946:SF9">
    <property type="entry name" value="POLYKETIDE TRANSFERASE AF380"/>
    <property type="match status" value="1"/>
</dbReference>
<dbReference type="Pfam" id="PF11374">
    <property type="entry name" value="DUF3176"/>
    <property type="match status" value="1"/>
</dbReference>
<keyword evidence="2" id="KW-0472">Membrane</keyword>
<keyword evidence="2" id="KW-0812">Transmembrane</keyword>
<evidence type="ECO:0000259" key="3">
    <source>
        <dbReference type="Pfam" id="PF02129"/>
    </source>
</evidence>
<reference evidence="4" key="2">
    <citation type="submission" date="2021-08" db="EMBL/GenBank/DDBJ databases">
        <authorList>
            <person name="Gostincar C."/>
            <person name="Sun X."/>
            <person name="Song Z."/>
            <person name="Gunde-Cimerman N."/>
        </authorList>
    </citation>
    <scope>NUCLEOTIDE SEQUENCE</scope>
    <source>
        <strain evidence="4">EXF-9298</strain>
    </source>
</reference>
<dbReference type="GO" id="GO:0016788">
    <property type="term" value="F:hydrolase activity, acting on ester bonds"/>
    <property type="evidence" value="ECO:0007669"/>
    <property type="project" value="UniProtKB-ARBA"/>
</dbReference>
<comment type="caution">
    <text evidence="4">The sequence shown here is derived from an EMBL/GenBank/DDBJ whole genome shotgun (WGS) entry which is preliminary data.</text>
</comment>
<feature type="non-terminal residue" evidence="4">
    <location>
        <position position="607"/>
    </location>
</feature>
<evidence type="ECO:0000256" key="1">
    <source>
        <dbReference type="ARBA" id="ARBA00022801"/>
    </source>
</evidence>
<dbReference type="AlphaFoldDB" id="A0A9P8G473"/>
<dbReference type="InterPro" id="IPR050261">
    <property type="entry name" value="FrsA_esterase"/>
</dbReference>
<sequence length="607" mass="66279">MMAYSRIEPDRSVPRLSVDLAQGTRISYETEQWFSGHSASSSGVTAVEVQAAIDDTQDGRDDAPVKDGFATIELEQVAVDGPVKSIPDNIIRSWWREIFAICLSIASLLSTAGVLFAYQNQPLSSWKFRYLPNTVISQLITISRSALMLSTASCVSQLSWLHMKEKPRALSELQAFDNASRGPAGAIAMLALPTRYRIPALIGSLITLATLLMEPFGQQVLQFPLRDDVVKGNATFPTTQMYAPVPEAVEGAAGSLTSDLTVGTDTQAAIVNSIFGVPSANPFTCLTNSTCSWSDAATLAVCSMCTNVTAATKTSDNVTLRGWFYKPSESNGPLPCLVMAHGFSALKEMDLNTFAEHFIAHLPITCLVYDNRGFGDSDTKEGQPRQEIIPAQQTSDYTDAITYAQSREEVNKDKIGIWGSSYSGGHVLWVGAIDRRVKAVLSQAPLVDGWANFHRLIRPDFVAGLNAMFQDDRHSRAAGKPAAVIPVVDADPTKPSALPTPDSFQFFTAWAEKSNWKNEVTVKSIEAFREYLPSAHIQHISPTPLLMTVADNDVLTPTDLALEAYSRALEPKRLHLLPGGHFEAYSGPNFEKNARVQTEFLQTYLCS</sequence>
<dbReference type="Gene3D" id="1.10.10.800">
    <property type="match status" value="1"/>
</dbReference>
<keyword evidence="1" id="KW-0378">Hydrolase</keyword>
<dbReference type="EMBL" id="JAHFXS010000002">
    <property type="protein sequence ID" value="KAG9991402.1"/>
    <property type="molecule type" value="Genomic_DNA"/>
</dbReference>
<keyword evidence="5" id="KW-1185">Reference proteome</keyword>
<evidence type="ECO:0000313" key="5">
    <source>
        <dbReference type="Proteomes" id="UP000729357"/>
    </source>
</evidence>
<feature type="domain" description="Xaa-Pro dipeptidyl-peptidase-like" evidence="3">
    <location>
        <begin position="318"/>
        <end position="582"/>
    </location>
</feature>
<accession>A0A9P8G473</accession>
<organism evidence="4 5">
    <name type="scientific">Aureobasidium melanogenum</name>
    <name type="common">Aureobasidium pullulans var. melanogenum</name>
    <dbReference type="NCBI Taxonomy" id="46634"/>
    <lineage>
        <taxon>Eukaryota</taxon>
        <taxon>Fungi</taxon>
        <taxon>Dikarya</taxon>
        <taxon>Ascomycota</taxon>
        <taxon>Pezizomycotina</taxon>
        <taxon>Dothideomycetes</taxon>
        <taxon>Dothideomycetidae</taxon>
        <taxon>Dothideales</taxon>
        <taxon>Saccotheciaceae</taxon>
        <taxon>Aureobasidium</taxon>
    </lineage>
</organism>
<dbReference type="InterPro" id="IPR021514">
    <property type="entry name" value="DUF3176"/>
</dbReference>
<dbReference type="SUPFAM" id="SSF53474">
    <property type="entry name" value="alpha/beta-Hydrolases"/>
    <property type="match status" value="1"/>
</dbReference>
<proteinExistence type="predicted"/>
<feature type="transmembrane region" description="Helical" evidence="2">
    <location>
        <begin position="98"/>
        <end position="118"/>
    </location>
</feature>
<dbReference type="Proteomes" id="UP000729357">
    <property type="component" value="Unassembled WGS sequence"/>
</dbReference>
<dbReference type="InterPro" id="IPR000383">
    <property type="entry name" value="Xaa-Pro-like_dom"/>
</dbReference>
<dbReference type="InterPro" id="IPR029058">
    <property type="entry name" value="AB_hydrolase_fold"/>
</dbReference>